<dbReference type="PANTHER" id="PTHR13140">
    <property type="entry name" value="MYOSIN"/>
    <property type="match status" value="1"/>
</dbReference>
<feature type="binding site" evidence="6">
    <location>
        <begin position="109"/>
        <end position="116"/>
    </location>
    <ligand>
        <name>ATP</name>
        <dbReference type="ChEBI" id="CHEBI:30616"/>
    </ligand>
</feature>
<keyword evidence="4 6" id="KW-0505">Motor protein</keyword>
<evidence type="ECO:0000313" key="12">
    <source>
        <dbReference type="Proteomes" id="UP000002630"/>
    </source>
</evidence>
<keyword evidence="1 6" id="KW-0547">Nucleotide-binding</keyword>
<evidence type="ECO:0000256" key="8">
    <source>
        <dbReference type="SAM" id="MobiDB-lite"/>
    </source>
</evidence>
<evidence type="ECO:0000256" key="6">
    <source>
        <dbReference type="PROSITE-ProRule" id="PRU00782"/>
    </source>
</evidence>
<sequence>MATFFESGTWVWIPDEDEVVLPAKAKSAFRLGERATVVMENGTDMIYSNIGTILVSVNPFKPLPLYTPQQMERYKEGPRGKPPHVFSVGHRAYYEMLGERKPQSVIITGESGAGKSEACKLVLQFIADLSAAHSGRTVTEDEQSLEQQLLQANPILEAFGNAKTVRNDNSSRFGKLITIKFDPMGAICESTLVSYLLEKSRVVFQMAGERNYHIFYQLVAGADENQALRDRLMLDGCEAFNYLNQSGVTRIEGQVEEVDFDEVRNAMDTLLFTQDTKDTIWSILAAVLHLGNVAFTDKRNPDVDEVAKVANKQTLAFAASLVGCDPKLLTSCLTMRKLSTGNVVVPYKVDEAGHTRDAMTKTLYSLLFEWIIKQINKTLEAGGTSKNGRGRGGGGMSDSIIALLDIFGFESFQTNSFEQLCINYCNEKLNNHFNEHVFKGEIAAYAAEGVVVPNLVFKDNKPILDFIEGKGDGLYSILDEQIMVNGTDAKFLSKVQQMHGSHKHYIMPKRNNCPDPDTRNCFGVVHFAGDVFYNVRDFVEKNKDALHSDVVEALMTSTNVVVAELFDPVAGKRAVKRDGSPARRGSPTPSSRKGAMATRFTIAKQFKGQLDALMSTLNATDPHFIRCMKPNSEKAGDLFVTPMMLEQLRYSGLLEVCTIRKMGFPIRRVFDEFMQRYGCISPSATNIDSLLSDLVQKRILDEMKFAKGHSKVLMKNEQASALDVAREKVLEKYALMLQRLARGFIVRRRLLFMRKVLQGLHDAIAKRSDTLLAKWFAQVVLQEEKKVIHALRRGVEKQDYSTVKGLLAQAEQMGLSGEEVKQAQAMRLRIEGESICRDALTAATANKNLDELNLNLQKASEMGLSGPEVDRAKAVQKELHVSHASLKALRTAVKSKHLESIKTALAGCQSSGISSGMDVEVAQKTMVELEREAHKLSEQQNMKQALVVAANTKMLDSITEAIAKAEAMKFRGQELADAYQAKRDVEEKEKVMEDVQAAMNSKDVVALGRALKEAERLNVDELDELSELQEVRNALNREEKVVEVKARLKEGVMGENLALLNKALEMALELGCQEDSQVVAAQAVQKRLTTCDEARSKTMSSQRALTVKMQSKSGVTREDLDLMEEAMVEAKAAGVNEAASYMVESSILKDRGEKQLEAQNMLTQALASLSKSKMRGCVSQLRGGGGSRTINRYKFVNYPRLRTPSDYSKGSLLHKKREADRMLEWQNTVSNKSLTEIPKEFVKDAVTVRKSLLGYMGDKQMSFPETLAQNILMKGLDKPKVRDEVYLQIMKQLTSNPKPDSTAKGWQVMCMGCSTFLPSMDFENYLLNFILEKCQIEGAEACYAKYCLHTLEGMMSSRTNEGIVPTLEEIQAYKERPPILATIELVNGALLTEDLPVAPDLNVKKVLEICAHFGGLQAARTEMMGLFVYDLGPIDEEKESSNLLPFTPSPLRNEDYMGDVFIRKARQRRDFKFVYKRKIFLHSHPWPSQDPAFNRLVYLQAEDDVIRSGILEITDKQSVVLLSAIAMAMDLQEDAAPTDKNALAMELVAS</sequence>
<evidence type="ECO:0000259" key="9">
    <source>
        <dbReference type="PROSITE" id="PS51016"/>
    </source>
</evidence>
<dbReference type="Gene3D" id="1.25.40.530">
    <property type="entry name" value="MyTH4 domain"/>
    <property type="match status" value="1"/>
</dbReference>
<dbReference type="PANTHER" id="PTHR13140:SF706">
    <property type="entry name" value="DILUTE CLASS UNCONVENTIONAL MYOSIN, ISOFORM C"/>
    <property type="match status" value="1"/>
</dbReference>
<dbReference type="Gene3D" id="1.20.58.530">
    <property type="match status" value="1"/>
</dbReference>
<gene>
    <name evidence="11" type="ORF">Esi_0290_0026</name>
</gene>
<name>D7FVH2_ECTSI</name>
<dbReference type="PROSITE" id="PS51016">
    <property type="entry name" value="MYTH4"/>
    <property type="match status" value="1"/>
</dbReference>
<evidence type="ECO:0000256" key="2">
    <source>
        <dbReference type="ARBA" id="ARBA00022840"/>
    </source>
</evidence>
<evidence type="ECO:0000256" key="4">
    <source>
        <dbReference type="ARBA" id="ARBA00023175"/>
    </source>
</evidence>
<keyword evidence="3 6" id="KW-0518">Myosin</keyword>
<reference evidence="11 12" key="1">
    <citation type="journal article" date="2010" name="Nature">
        <title>The Ectocarpus genome and the independent evolution of multicellularity in brown algae.</title>
        <authorList>
            <person name="Cock J.M."/>
            <person name="Sterck L."/>
            <person name="Rouze P."/>
            <person name="Scornet D."/>
            <person name="Allen A.E."/>
            <person name="Amoutzias G."/>
            <person name="Anthouard V."/>
            <person name="Artiguenave F."/>
            <person name="Aury J.M."/>
            <person name="Badger J.H."/>
            <person name="Beszteri B."/>
            <person name="Billiau K."/>
            <person name="Bonnet E."/>
            <person name="Bothwell J.H."/>
            <person name="Bowler C."/>
            <person name="Boyen C."/>
            <person name="Brownlee C."/>
            <person name="Carrano C.J."/>
            <person name="Charrier B."/>
            <person name="Cho G.Y."/>
            <person name="Coelho S.M."/>
            <person name="Collen J."/>
            <person name="Corre E."/>
            <person name="Da Silva C."/>
            <person name="Delage L."/>
            <person name="Delaroque N."/>
            <person name="Dittami S.M."/>
            <person name="Doulbeau S."/>
            <person name="Elias M."/>
            <person name="Farnham G."/>
            <person name="Gachon C.M."/>
            <person name="Gschloessl B."/>
            <person name="Heesch S."/>
            <person name="Jabbari K."/>
            <person name="Jubin C."/>
            <person name="Kawai H."/>
            <person name="Kimura K."/>
            <person name="Kloareg B."/>
            <person name="Kupper F.C."/>
            <person name="Lang D."/>
            <person name="Le Bail A."/>
            <person name="Leblanc C."/>
            <person name="Lerouge P."/>
            <person name="Lohr M."/>
            <person name="Lopez P.J."/>
            <person name="Martens C."/>
            <person name="Maumus F."/>
            <person name="Michel G."/>
            <person name="Miranda-Saavedra D."/>
            <person name="Morales J."/>
            <person name="Moreau H."/>
            <person name="Motomura T."/>
            <person name="Nagasato C."/>
            <person name="Napoli C.A."/>
            <person name="Nelson D.R."/>
            <person name="Nyvall-Collen P."/>
            <person name="Peters A.F."/>
            <person name="Pommier C."/>
            <person name="Potin P."/>
            <person name="Poulain J."/>
            <person name="Quesneville H."/>
            <person name="Read B."/>
            <person name="Rensing S.A."/>
            <person name="Ritter A."/>
            <person name="Rousvoal S."/>
            <person name="Samanta M."/>
            <person name="Samson G."/>
            <person name="Schroeder D.C."/>
            <person name="Segurens B."/>
            <person name="Strittmatter M."/>
            <person name="Tonon T."/>
            <person name="Tregear J.W."/>
            <person name="Valentin K."/>
            <person name="von Dassow P."/>
            <person name="Yamagishi T."/>
            <person name="Van de Peer Y."/>
            <person name="Wincker P."/>
        </authorList>
    </citation>
    <scope>NUCLEOTIDE SEQUENCE [LARGE SCALE GENOMIC DNA]</scope>
    <source>
        <strain evidence="12">Ec32 / CCAP1310/4</strain>
    </source>
</reference>
<organism evidence="11 12">
    <name type="scientific">Ectocarpus siliculosus</name>
    <name type="common">Brown alga</name>
    <name type="synonym">Conferva siliculosa</name>
    <dbReference type="NCBI Taxonomy" id="2880"/>
    <lineage>
        <taxon>Eukaryota</taxon>
        <taxon>Sar</taxon>
        <taxon>Stramenopiles</taxon>
        <taxon>Ochrophyta</taxon>
        <taxon>PX clade</taxon>
        <taxon>Phaeophyceae</taxon>
        <taxon>Ectocarpales</taxon>
        <taxon>Ectocarpaceae</taxon>
        <taxon>Ectocarpus</taxon>
    </lineage>
</organism>
<feature type="region of interest" description="Actin-binding" evidence="6">
    <location>
        <begin position="610"/>
        <end position="632"/>
    </location>
</feature>
<protein>
    <submittedName>
        <fullName evidence="11">Myosin I, high molecular weight-Acanthamoeba sp</fullName>
    </submittedName>
</protein>
<keyword evidence="12" id="KW-1185">Reference proteome</keyword>
<evidence type="ECO:0000256" key="5">
    <source>
        <dbReference type="ARBA" id="ARBA00023203"/>
    </source>
</evidence>
<evidence type="ECO:0000259" key="10">
    <source>
        <dbReference type="PROSITE" id="PS51456"/>
    </source>
</evidence>
<feature type="region of interest" description="Disordered" evidence="8">
    <location>
        <begin position="574"/>
        <end position="595"/>
    </location>
</feature>
<dbReference type="InParanoid" id="D7FVH2"/>
<dbReference type="Gene3D" id="3.40.850.10">
    <property type="entry name" value="Kinesin motor domain"/>
    <property type="match status" value="1"/>
</dbReference>
<dbReference type="InterPro" id="IPR038185">
    <property type="entry name" value="MyTH4_dom_sf"/>
</dbReference>
<evidence type="ECO:0000256" key="1">
    <source>
        <dbReference type="ARBA" id="ARBA00022741"/>
    </source>
</evidence>
<dbReference type="CDD" id="cd00124">
    <property type="entry name" value="MYSc"/>
    <property type="match status" value="1"/>
</dbReference>
<feature type="domain" description="MyTH4" evidence="9">
    <location>
        <begin position="1225"/>
        <end position="1374"/>
    </location>
</feature>
<dbReference type="PROSITE" id="PS50096">
    <property type="entry name" value="IQ"/>
    <property type="match status" value="1"/>
</dbReference>
<dbReference type="InterPro" id="IPR000857">
    <property type="entry name" value="MyTH4_dom"/>
</dbReference>
<dbReference type="GO" id="GO:0051015">
    <property type="term" value="F:actin filament binding"/>
    <property type="evidence" value="ECO:0007669"/>
    <property type="project" value="TreeGrafter"/>
</dbReference>
<dbReference type="GO" id="GO:0005524">
    <property type="term" value="F:ATP binding"/>
    <property type="evidence" value="ECO:0007669"/>
    <property type="project" value="UniProtKB-UniRule"/>
</dbReference>
<evidence type="ECO:0000256" key="3">
    <source>
        <dbReference type="ARBA" id="ARBA00023123"/>
    </source>
</evidence>
<dbReference type="Proteomes" id="UP000002630">
    <property type="component" value="Unassembled WGS sequence"/>
</dbReference>
<dbReference type="GO" id="GO:0000146">
    <property type="term" value="F:microfilament motor activity"/>
    <property type="evidence" value="ECO:0007669"/>
    <property type="project" value="TreeGrafter"/>
</dbReference>
<dbReference type="FunFam" id="1.10.10.820:FF:000001">
    <property type="entry name" value="Myosin heavy chain"/>
    <property type="match status" value="1"/>
</dbReference>
<dbReference type="GO" id="GO:0016020">
    <property type="term" value="C:membrane"/>
    <property type="evidence" value="ECO:0007669"/>
    <property type="project" value="TreeGrafter"/>
</dbReference>
<dbReference type="Pfam" id="PF00784">
    <property type="entry name" value="MyTH4"/>
    <property type="match status" value="1"/>
</dbReference>
<accession>D7FVH2</accession>
<feature type="domain" description="Myosin motor" evidence="10">
    <location>
        <begin position="44"/>
        <end position="727"/>
    </location>
</feature>
<dbReference type="Gene3D" id="1.20.120.720">
    <property type="entry name" value="Myosin VI head, motor domain, U50 subdomain"/>
    <property type="match status" value="1"/>
</dbReference>
<feature type="coiled-coil region" evidence="7">
    <location>
        <begin position="919"/>
        <end position="946"/>
    </location>
</feature>
<dbReference type="GO" id="GO:0005737">
    <property type="term" value="C:cytoplasm"/>
    <property type="evidence" value="ECO:0007669"/>
    <property type="project" value="TreeGrafter"/>
</dbReference>
<dbReference type="OrthoDB" id="6108017at2759"/>
<dbReference type="eggNOG" id="KOG4229">
    <property type="taxonomic scope" value="Eukaryota"/>
</dbReference>
<proteinExistence type="inferred from homology"/>
<dbReference type="STRING" id="2880.D7FVH2"/>
<dbReference type="GO" id="GO:0016459">
    <property type="term" value="C:myosin complex"/>
    <property type="evidence" value="ECO:0007669"/>
    <property type="project" value="UniProtKB-KW"/>
</dbReference>
<evidence type="ECO:0000313" key="11">
    <source>
        <dbReference type="EMBL" id="CBJ31893.1"/>
    </source>
</evidence>
<keyword evidence="7" id="KW-0175">Coiled coil</keyword>
<evidence type="ECO:0000256" key="7">
    <source>
        <dbReference type="SAM" id="Coils"/>
    </source>
</evidence>
<dbReference type="Gene3D" id="1.10.10.820">
    <property type="match status" value="1"/>
</dbReference>
<dbReference type="PRINTS" id="PR00193">
    <property type="entry name" value="MYOSINHEAVY"/>
</dbReference>
<dbReference type="Gene3D" id="1.20.5.4820">
    <property type="match status" value="1"/>
</dbReference>
<dbReference type="SMART" id="SM00139">
    <property type="entry name" value="MyTH4"/>
    <property type="match status" value="1"/>
</dbReference>
<dbReference type="SUPFAM" id="SSF52540">
    <property type="entry name" value="P-loop containing nucleoside triphosphate hydrolases"/>
    <property type="match status" value="1"/>
</dbReference>
<dbReference type="InterPro" id="IPR036961">
    <property type="entry name" value="Kinesin_motor_dom_sf"/>
</dbReference>
<dbReference type="InterPro" id="IPR001609">
    <property type="entry name" value="Myosin_head_motor_dom-like"/>
</dbReference>
<dbReference type="PROSITE" id="PS51456">
    <property type="entry name" value="MYOSIN_MOTOR"/>
    <property type="match status" value="1"/>
</dbReference>
<feature type="coiled-coil region" evidence="7">
    <location>
        <begin position="1011"/>
        <end position="1045"/>
    </location>
</feature>
<dbReference type="InterPro" id="IPR027417">
    <property type="entry name" value="P-loop_NTPase"/>
</dbReference>
<dbReference type="EMBL" id="FN649760">
    <property type="protein sequence ID" value="CBJ31893.1"/>
    <property type="molecule type" value="Genomic_DNA"/>
</dbReference>
<comment type="similarity">
    <text evidence="6">Belongs to the TRAFAC class myosin-kinesin ATPase superfamily. Myosin family.</text>
</comment>
<keyword evidence="5 6" id="KW-0009">Actin-binding</keyword>
<dbReference type="SMART" id="SM00242">
    <property type="entry name" value="MYSc"/>
    <property type="match status" value="1"/>
</dbReference>
<dbReference type="GO" id="GO:0007015">
    <property type="term" value="P:actin filament organization"/>
    <property type="evidence" value="ECO:0007669"/>
    <property type="project" value="TreeGrafter"/>
</dbReference>
<keyword evidence="2 6" id="KW-0067">ATP-binding</keyword>
<dbReference type="Pfam" id="PF00063">
    <property type="entry name" value="Myosin_head"/>
    <property type="match status" value="1"/>
</dbReference>